<dbReference type="PROSITE" id="PS50005">
    <property type="entry name" value="TPR"/>
    <property type="match status" value="1"/>
</dbReference>
<dbReference type="InterPro" id="IPR011990">
    <property type="entry name" value="TPR-like_helical_dom_sf"/>
</dbReference>
<dbReference type="InterPro" id="IPR019734">
    <property type="entry name" value="TPR_rpt"/>
</dbReference>
<reference evidence="2 3" key="1">
    <citation type="submission" date="2019-02" db="EMBL/GenBank/DDBJ databases">
        <title>Deep-cultivation of Planctomycetes and their phenomic and genomic characterization uncovers novel biology.</title>
        <authorList>
            <person name="Wiegand S."/>
            <person name="Jogler M."/>
            <person name="Boedeker C."/>
            <person name="Pinto D."/>
            <person name="Vollmers J."/>
            <person name="Rivas-Marin E."/>
            <person name="Kohn T."/>
            <person name="Peeters S.H."/>
            <person name="Heuer A."/>
            <person name="Rast P."/>
            <person name="Oberbeckmann S."/>
            <person name="Bunk B."/>
            <person name="Jeske O."/>
            <person name="Meyerdierks A."/>
            <person name="Storesund J.E."/>
            <person name="Kallscheuer N."/>
            <person name="Luecker S."/>
            <person name="Lage O.M."/>
            <person name="Pohl T."/>
            <person name="Merkel B.J."/>
            <person name="Hornburger P."/>
            <person name="Mueller R.-W."/>
            <person name="Bruemmer F."/>
            <person name="Labrenz M."/>
            <person name="Spormann A.M."/>
            <person name="Op Den Camp H."/>
            <person name="Overmann J."/>
            <person name="Amann R."/>
            <person name="Jetten M.S.M."/>
            <person name="Mascher T."/>
            <person name="Medema M.H."/>
            <person name="Devos D.P."/>
            <person name="Kaster A.-K."/>
            <person name="Ovreas L."/>
            <person name="Rohde M."/>
            <person name="Galperin M.Y."/>
            <person name="Jogler C."/>
        </authorList>
    </citation>
    <scope>NUCLEOTIDE SEQUENCE [LARGE SCALE GENOMIC DNA]</scope>
    <source>
        <strain evidence="2 3">Q31b</strain>
    </source>
</reference>
<feature type="repeat" description="TPR" evidence="1">
    <location>
        <begin position="6"/>
        <end position="39"/>
    </location>
</feature>
<dbReference type="SUPFAM" id="SSF48452">
    <property type="entry name" value="TPR-like"/>
    <property type="match status" value="1"/>
</dbReference>
<proteinExistence type="predicted"/>
<dbReference type="Gene3D" id="1.25.40.10">
    <property type="entry name" value="Tetratricopeptide repeat domain"/>
    <property type="match status" value="1"/>
</dbReference>
<gene>
    <name evidence="2" type="ORF">Q31b_19940</name>
</gene>
<keyword evidence="3" id="KW-1185">Reference proteome</keyword>
<dbReference type="OrthoDB" id="9797765at2"/>
<evidence type="ECO:0000313" key="2">
    <source>
        <dbReference type="EMBL" id="TWU42960.1"/>
    </source>
</evidence>
<accession>A0A5C6E234</accession>
<keyword evidence="1" id="KW-0802">TPR repeat</keyword>
<evidence type="ECO:0000313" key="3">
    <source>
        <dbReference type="Proteomes" id="UP000315471"/>
    </source>
</evidence>
<dbReference type="SMART" id="SM00028">
    <property type="entry name" value="TPR"/>
    <property type="match status" value="2"/>
</dbReference>
<protein>
    <submittedName>
        <fullName evidence="2">Tetratricopeptide repeat protein</fullName>
    </submittedName>
</protein>
<dbReference type="Proteomes" id="UP000315471">
    <property type="component" value="Unassembled WGS sequence"/>
</dbReference>
<comment type="caution">
    <text evidence="2">The sequence shown here is derived from an EMBL/GenBank/DDBJ whole genome shotgun (WGS) entry which is preliminary data.</text>
</comment>
<dbReference type="EMBL" id="SJPY01000003">
    <property type="protein sequence ID" value="TWU42960.1"/>
    <property type="molecule type" value="Genomic_DNA"/>
</dbReference>
<dbReference type="AlphaFoldDB" id="A0A5C6E234"/>
<name>A0A5C6E234_9BACT</name>
<organism evidence="2 3">
    <name type="scientific">Novipirellula aureliae</name>
    <dbReference type="NCBI Taxonomy" id="2527966"/>
    <lineage>
        <taxon>Bacteria</taxon>
        <taxon>Pseudomonadati</taxon>
        <taxon>Planctomycetota</taxon>
        <taxon>Planctomycetia</taxon>
        <taxon>Pirellulales</taxon>
        <taxon>Pirellulaceae</taxon>
        <taxon>Novipirellula</taxon>
    </lineage>
</organism>
<sequence length="82" mass="9317">MAHNHLGALLNLGVIAANQQQSRKAIDHFEQVLELEPKHLAATFNLSAMHESIGESEQAQRYFQRAEQSRKDAGFELVHFDF</sequence>
<evidence type="ECO:0000256" key="1">
    <source>
        <dbReference type="PROSITE-ProRule" id="PRU00339"/>
    </source>
</evidence>
<dbReference type="RefSeq" id="WP_146599469.1">
    <property type="nucleotide sequence ID" value="NZ_SJPY01000003.1"/>
</dbReference>
<dbReference type="Pfam" id="PF13424">
    <property type="entry name" value="TPR_12"/>
    <property type="match status" value="1"/>
</dbReference>